<dbReference type="RefSeq" id="XP_005839466.1">
    <property type="nucleotide sequence ID" value="XM_005839409.1"/>
</dbReference>
<feature type="binding site" evidence="3">
    <location>
        <position position="137"/>
    </location>
    <ligand>
        <name>ATP</name>
        <dbReference type="ChEBI" id="CHEBI:30616"/>
    </ligand>
</feature>
<dbReference type="InterPro" id="IPR011009">
    <property type="entry name" value="Kinase-like_dom_sf"/>
</dbReference>
<dbReference type="GO" id="GO:0005524">
    <property type="term" value="F:ATP binding"/>
    <property type="evidence" value="ECO:0007669"/>
    <property type="project" value="UniProtKB-UniRule"/>
</dbReference>
<dbReference type="InterPro" id="IPR008271">
    <property type="entry name" value="Ser/Thr_kinase_AS"/>
</dbReference>
<evidence type="ECO:0000256" key="2">
    <source>
        <dbReference type="ARBA" id="ARBA00022840"/>
    </source>
</evidence>
<accession>L1JV82</accession>
<dbReference type="Pfam" id="PF00069">
    <property type="entry name" value="Pkinase"/>
    <property type="match status" value="1"/>
</dbReference>
<evidence type="ECO:0000313" key="7">
    <source>
        <dbReference type="EnsemblProtists" id="EKX52486"/>
    </source>
</evidence>
<proteinExistence type="predicted"/>
<keyword evidence="8" id="KW-1185">Reference proteome</keyword>
<dbReference type="GeneID" id="17309224"/>
<evidence type="ECO:0000259" key="5">
    <source>
        <dbReference type="PROSITE" id="PS50011"/>
    </source>
</evidence>
<feature type="signal peptide" evidence="4">
    <location>
        <begin position="1"/>
        <end position="24"/>
    </location>
</feature>
<evidence type="ECO:0000313" key="6">
    <source>
        <dbReference type="EMBL" id="EKX52486.1"/>
    </source>
</evidence>
<evidence type="ECO:0000256" key="1">
    <source>
        <dbReference type="ARBA" id="ARBA00022741"/>
    </source>
</evidence>
<dbReference type="PROSITE" id="PS00107">
    <property type="entry name" value="PROTEIN_KINASE_ATP"/>
    <property type="match status" value="1"/>
</dbReference>
<reference evidence="8" key="2">
    <citation type="submission" date="2012-11" db="EMBL/GenBank/DDBJ databases">
        <authorList>
            <person name="Kuo A."/>
            <person name="Curtis B.A."/>
            <person name="Tanifuji G."/>
            <person name="Burki F."/>
            <person name="Gruber A."/>
            <person name="Irimia M."/>
            <person name="Maruyama S."/>
            <person name="Arias M.C."/>
            <person name="Ball S.G."/>
            <person name="Gile G.H."/>
            <person name="Hirakawa Y."/>
            <person name="Hopkins J.F."/>
            <person name="Rensing S.A."/>
            <person name="Schmutz J."/>
            <person name="Symeonidi A."/>
            <person name="Elias M."/>
            <person name="Eveleigh R.J."/>
            <person name="Herman E.K."/>
            <person name="Klute M.J."/>
            <person name="Nakayama T."/>
            <person name="Obornik M."/>
            <person name="Reyes-Prieto A."/>
            <person name="Armbrust E.V."/>
            <person name="Aves S.J."/>
            <person name="Beiko R.G."/>
            <person name="Coutinho P."/>
            <person name="Dacks J.B."/>
            <person name="Durnford D.G."/>
            <person name="Fast N.M."/>
            <person name="Green B.R."/>
            <person name="Grisdale C."/>
            <person name="Hempe F."/>
            <person name="Henrissat B."/>
            <person name="Hoppner M.P."/>
            <person name="Ishida K.-I."/>
            <person name="Kim E."/>
            <person name="Koreny L."/>
            <person name="Kroth P.G."/>
            <person name="Liu Y."/>
            <person name="Malik S.-B."/>
            <person name="Maier U.G."/>
            <person name="McRose D."/>
            <person name="Mock T."/>
            <person name="Neilson J.A."/>
            <person name="Onodera N.T."/>
            <person name="Poole A.M."/>
            <person name="Pritham E.J."/>
            <person name="Richards T.A."/>
            <person name="Rocap G."/>
            <person name="Roy S.W."/>
            <person name="Sarai C."/>
            <person name="Schaack S."/>
            <person name="Shirato S."/>
            <person name="Slamovits C.H."/>
            <person name="Spencer D.F."/>
            <person name="Suzuki S."/>
            <person name="Worden A.Z."/>
            <person name="Zauner S."/>
            <person name="Barry K."/>
            <person name="Bell C."/>
            <person name="Bharti A.K."/>
            <person name="Crow J.A."/>
            <person name="Grimwood J."/>
            <person name="Kramer R."/>
            <person name="Lindquist E."/>
            <person name="Lucas S."/>
            <person name="Salamov A."/>
            <person name="McFadden G.I."/>
            <person name="Lane C.E."/>
            <person name="Keeling P.J."/>
            <person name="Gray M.W."/>
            <person name="Grigoriev I.V."/>
            <person name="Archibald J.M."/>
        </authorList>
    </citation>
    <scope>NUCLEOTIDE SEQUENCE</scope>
    <source>
        <strain evidence="8">CCMP2712</strain>
    </source>
</reference>
<feature type="domain" description="Protein kinase" evidence="5">
    <location>
        <begin position="104"/>
        <end position="477"/>
    </location>
</feature>
<dbReference type="eggNOG" id="KOG0594">
    <property type="taxonomic scope" value="Eukaryota"/>
</dbReference>
<sequence>MELSISFWARCLICILLMPTEIASFAVTKSVLHPMRSRECLFKGTFASRKITSGIKSLRCQDELEYIPIEVFGDRSDSLVKTVASWWKHHEMHRSKVRSQDVTVLYEKRLGDGTYGEVFLARVHSESQGEILGVAKKAKDGLKDTDEPEGTEKVRALDDVEQQDLAKEYLQVEAYVNDLVKENCPEVAAPYLGKMYKGGKNWLIWKYLQGETLEDILIRCDEIYREFGGQESLRPLASALGIEDFEDRSILSLRQLVNAVAAQLLQCCYKLEKAGVAHRDIKPFNIMVTNSRLILIDFGSAAAMGVRERVGYDYNKSPCDPRYAPPEQFIDEQEWAKYDVYCVGLILVRILFPPLWDGQHFDEFSDSYHAAKYDLDAWLTRIILADSALGKGYEKPRWKFPILRSREEERDEEYVALAEMSCNFPDDGSLLNMCSIKEGLEVLNVKDGGVCWETLRQILAKKPAKRMSSGVALDRVLKAGQRGGQGVKGVIDKIIRNAAPHVAGTAQKEG</sequence>
<dbReference type="STRING" id="905079.L1JV82"/>
<dbReference type="PANTHER" id="PTHR46699">
    <property type="entry name" value="SERINE/THREONINE-PROTEIN KINASE STN8, CHLOROPLASTIC-RELATED"/>
    <property type="match status" value="1"/>
</dbReference>
<dbReference type="Proteomes" id="UP000011087">
    <property type="component" value="Unassembled WGS sequence"/>
</dbReference>
<organism evidence="6">
    <name type="scientific">Guillardia theta (strain CCMP2712)</name>
    <name type="common">Cryptophyte</name>
    <dbReference type="NCBI Taxonomy" id="905079"/>
    <lineage>
        <taxon>Eukaryota</taxon>
        <taxon>Cryptophyceae</taxon>
        <taxon>Pyrenomonadales</taxon>
        <taxon>Geminigeraceae</taxon>
        <taxon>Guillardia</taxon>
    </lineage>
</organism>
<feature type="chain" id="PRO_5008771812" description="Protein kinase domain-containing protein" evidence="4">
    <location>
        <begin position="25"/>
        <end position="510"/>
    </location>
</feature>
<dbReference type="PaxDb" id="55529-EKX52486"/>
<name>L1JV82_GUITC</name>
<dbReference type="InterPro" id="IPR017441">
    <property type="entry name" value="Protein_kinase_ATP_BS"/>
</dbReference>
<keyword evidence="4" id="KW-0732">Signal</keyword>
<evidence type="ECO:0000313" key="8">
    <source>
        <dbReference type="Proteomes" id="UP000011087"/>
    </source>
</evidence>
<dbReference type="SMART" id="SM00220">
    <property type="entry name" value="S_TKc"/>
    <property type="match status" value="1"/>
</dbReference>
<dbReference type="GO" id="GO:0004672">
    <property type="term" value="F:protein kinase activity"/>
    <property type="evidence" value="ECO:0007669"/>
    <property type="project" value="InterPro"/>
</dbReference>
<dbReference type="OrthoDB" id="48890at2759"/>
<dbReference type="Gene3D" id="1.10.510.10">
    <property type="entry name" value="Transferase(Phosphotransferase) domain 1"/>
    <property type="match status" value="1"/>
</dbReference>
<dbReference type="SUPFAM" id="SSF56112">
    <property type="entry name" value="Protein kinase-like (PK-like)"/>
    <property type="match status" value="1"/>
</dbReference>
<protein>
    <recommendedName>
        <fullName evidence="5">Protein kinase domain-containing protein</fullName>
    </recommendedName>
</protein>
<reference evidence="6 8" key="1">
    <citation type="journal article" date="2012" name="Nature">
        <title>Algal genomes reveal evolutionary mosaicism and the fate of nucleomorphs.</title>
        <authorList>
            <consortium name="DOE Joint Genome Institute"/>
            <person name="Curtis B.A."/>
            <person name="Tanifuji G."/>
            <person name="Burki F."/>
            <person name="Gruber A."/>
            <person name="Irimia M."/>
            <person name="Maruyama S."/>
            <person name="Arias M.C."/>
            <person name="Ball S.G."/>
            <person name="Gile G.H."/>
            <person name="Hirakawa Y."/>
            <person name="Hopkins J.F."/>
            <person name="Kuo A."/>
            <person name="Rensing S.A."/>
            <person name="Schmutz J."/>
            <person name="Symeonidi A."/>
            <person name="Elias M."/>
            <person name="Eveleigh R.J."/>
            <person name="Herman E.K."/>
            <person name="Klute M.J."/>
            <person name="Nakayama T."/>
            <person name="Obornik M."/>
            <person name="Reyes-Prieto A."/>
            <person name="Armbrust E.V."/>
            <person name="Aves S.J."/>
            <person name="Beiko R.G."/>
            <person name="Coutinho P."/>
            <person name="Dacks J.B."/>
            <person name="Durnford D.G."/>
            <person name="Fast N.M."/>
            <person name="Green B.R."/>
            <person name="Grisdale C.J."/>
            <person name="Hempel F."/>
            <person name="Henrissat B."/>
            <person name="Hoppner M.P."/>
            <person name="Ishida K."/>
            <person name="Kim E."/>
            <person name="Koreny L."/>
            <person name="Kroth P.G."/>
            <person name="Liu Y."/>
            <person name="Malik S.B."/>
            <person name="Maier U.G."/>
            <person name="McRose D."/>
            <person name="Mock T."/>
            <person name="Neilson J.A."/>
            <person name="Onodera N.T."/>
            <person name="Poole A.M."/>
            <person name="Pritham E.J."/>
            <person name="Richards T.A."/>
            <person name="Rocap G."/>
            <person name="Roy S.W."/>
            <person name="Sarai C."/>
            <person name="Schaack S."/>
            <person name="Shirato S."/>
            <person name="Slamovits C.H."/>
            <person name="Spencer D.F."/>
            <person name="Suzuki S."/>
            <person name="Worden A.Z."/>
            <person name="Zauner S."/>
            <person name="Barry K."/>
            <person name="Bell C."/>
            <person name="Bharti A.K."/>
            <person name="Crow J.A."/>
            <person name="Grimwood J."/>
            <person name="Kramer R."/>
            <person name="Lindquist E."/>
            <person name="Lucas S."/>
            <person name="Salamov A."/>
            <person name="McFadden G.I."/>
            <person name="Lane C.E."/>
            <person name="Keeling P.J."/>
            <person name="Gray M.W."/>
            <person name="Grigoriev I.V."/>
            <person name="Archibald J.M."/>
        </authorList>
    </citation>
    <scope>NUCLEOTIDE SEQUENCE</scope>
    <source>
        <strain evidence="6 8">CCMP2712</strain>
    </source>
</reference>
<keyword evidence="2 3" id="KW-0067">ATP-binding</keyword>
<reference evidence="7" key="3">
    <citation type="submission" date="2016-03" db="UniProtKB">
        <authorList>
            <consortium name="EnsemblProtists"/>
        </authorList>
    </citation>
    <scope>IDENTIFICATION</scope>
</reference>
<evidence type="ECO:0000256" key="4">
    <source>
        <dbReference type="SAM" id="SignalP"/>
    </source>
</evidence>
<dbReference type="InterPro" id="IPR000719">
    <property type="entry name" value="Prot_kinase_dom"/>
</dbReference>
<keyword evidence="1 3" id="KW-0547">Nucleotide-binding</keyword>
<gene>
    <name evidence="6" type="ORF">GUITHDRAFT_133568</name>
</gene>
<dbReference type="KEGG" id="gtt:GUITHDRAFT_133568"/>
<dbReference type="HOGENOM" id="CLU_534694_0_0_1"/>
<dbReference type="AlphaFoldDB" id="L1JV82"/>
<dbReference type="EMBL" id="JH992972">
    <property type="protein sequence ID" value="EKX52486.1"/>
    <property type="molecule type" value="Genomic_DNA"/>
</dbReference>
<evidence type="ECO:0000256" key="3">
    <source>
        <dbReference type="PROSITE-ProRule" id="PRU10141"/>
    </source>
</evidence>
<dbReference type="PROSITE" id="PS50011">
    <property type="entry name" value="PROTEIN_KINASE_DOM"/>
    <property type="match status" value="1"/>
</dbReference>
<dbReference type="PROSITE" id="PS00108">
    <property type="entry name" value="PROTEIN_KINASE_ST"/>
    <property type="match status" value="1"/>
</dbReference>
<dbReference type="EnsemblProtists" id="EKX52486">
    <property type="protein sequence ID" value="EKX52486"/>
    <property type="gene ID" value="GUITHDRAFT_133568"/>
</dbReference>